<gene>
    <name evidence="2" type="ordered locus">BC1003_3811</name>
</gene>
<feature type="compositionally biased region" description="Polar residues" evidence="1">
    <location>
        <begin position="74"/>
        <end position="83"/>
    </location>
</feature>
<protein>
    <submittedName>
        <fullName evidence="2">Uncharacterized protein</fullName>
    </submittedName>
</protein>
<organism evidence="2">
    <name type="scientific">Burkholderia sp. (strain CCGE1003)</name>
    <dbReference type="NCBI Taxonomy" id="640512"/>
    <lineage>
        <taxon>Bacteria</taxon>
        <taxon>Pseudomonadati</taxon>
        <taxon>Pseudomonadota</taxon>
        <taxon>Betaproteobacteria</taxon>
        <taxon>Burkholderiales</taxon>
        <taxon>Burkholderiaceae</taxon>
        <taxon>Burkholderia</taxon>
    </lineage>
</organism>
<sequence length="114" mass="12055">MKPIALRSVKPLRLVALTVVAAAVTHVIGLPAFIDAVRGVGTDMQMPLERMATDAPDASEPSTRGAPRVETPAPATSATQLTGSKDALRPRAAHRTSPLAPGYRHSVSDSKYWT</sequence>
<reference evidence="2" key="1">
    <citation type="submission" date="2010-09" db="EMBL/GenBank/DDBJ databases">
        <title>Complete sequence of chromosome2 of Burkholderia sp. CCGE1003.</title>
        <authorList>
            <consortium name="US DOE Joint Genome Institute"/>
            <person name="Lucas S."/>
            <person name="Copeland A."/>
            <person name="Lapidus A."/>
            <person name="Cheng J.-F."/>
            <person name="Bruce D."/>
            <person name="Goodwin L."/>
            <person name="Pitluck S."/>
            <person name="Daligault H."/>
            <person name="Davenport K."/>
            <person name="Detter J.C."/>
            <person name="Han C."/>
            <person name="Tapia R."/>
            <person name="Land M."/>
            <person name="Hauser L."/>
            <person name="Jeffries C."/>
            <person name="Kyrpides N."/>
            <person name="Ivanova N."/>
            <person name="Ovchinnikova G."/>
            <person name="Martinez-Romero E."/>
            <person name="Rogel M.A."/>
            <person name="Auchtung J."/>
            <person name="Tiedje J.M."/>
            <person name="Woyke T."/>
        </authorList>
    </citation>
    <scope>NUCLEOTIDE SEQUENCE</scope>
    <source>
        <strain evidence="2">CCGE1003</strain>
    </source>
</reference>
<dbReference type="AlphaFoldDB" id="E1TJD0"/>
<accession>E1TJD0</accession>
<dbReference type="KEGG" id="bgf:BC1003_3811"/>
<feature type="region of interest" description="Disordered" evidence="1">
    <location>
        <begin position="51"/>
        <end position="114"/>
    </location>
</feature>
<evidence type="ECO:0000256" key="1">
    <source>
        <dbReference type="SAM" id="MobiDB-lite"/>
    </source>
</evidence>
<dbReference type="OrthoDB" id="9110299at2"/>
<dbReference type="EMBL" id="CP002218">
    <property type="protein sequence ID" value="ADN59750.1"/>
    <property type="molecule type" value="Genomic_DNA"/>
</dbReference>
<proteinExistence type="predicted"/>
<name>E1TJD0_BURSG</name>
<dbReference type="eggNOG" id="ENOG5030X0Y">
    <property type="taxonomic scope" value="Bacteria"/>
</dbReference>
<dbReference type="HOGENOM" id="CLU_2080331_0_0_4"/>
<evidence type="ECO:0000313" key="2">
    <source>
        <dbReference type="EMBL" id="ADN59750.1"/>
    </source>
</evidence>